<keyword evidence="2" id="KW-1133">Transmembrane helix</keyword>
<accession>A0A1M5QU25</accession>
<protein>
    <submittedName>
        <fullName evidence="3">Uncharacterized protein</fullName>
    </submittedName>
</protein>
<keyword evidence="2" id="KW-0812">Transmembrane</keyword>
<dbReference type="EMBL" id="FQVU01000005">
    <property type="protein sequence ID" value="SHH17647.1"/>
    <property type="molecule type" value="Genomic_DNA"/>
</dbReference>
<name>A0A1M5QU25_9ACTN</name>
<dbReference type="RefSeq" id="WP_073391593.1">
    <property type="nucleotide sequence ID" value="NZ_FQVU01000005.1"/>
</dbReference>
<proteinExistence type="predicted"/>
<feature type="compositionally biased region" description="Low complexity" evidence="1">
    <location>
        <begin position="97"/>
        <end position="111"/>
    </location>
</feature>
<feature type="region of interest" description="Disordered" evidence="1">
    <location>
        <begin position="93"/>
        <end position="116"/>
    </location>
</feature>
<dbReference type="Proteomes" id="UP000186132">
    <property type="component" value="Unassembled WGS sequence"/>
</dbReference>
<organism evidence="3 4">
    <name type="scientific">Jatrophihabitans endophyticus</name>
    <dbReference type="NCBI Taxonomy" id="1206085"/>
    <lineage>
        <taxon>Bacteria</taxon>
        <taxon>Bacillati</taxon>
        <taxon>Actinomycetota</taxon>
        <taxon>Actinomycetes</taxon>
        <taxon>Jatrophihabitantales</taxon>
        <taxon>Jatrophihabitantaceae</taxon>
        <taxon>Jatrophihabitans</taxon>
    </lineage>
</organism>
<dbReference type="STRING" id="1206085.SAMN05443575_3355"/>
<reference evidence="4" key="1">
    <citation type="submission" date="2016-11" db="EMBL/GenBank/DDBJ databases">
        <authorList>
            <person name="Varghese N."/>
            <person name="Submissions S."/>
        </authorList>
    </citation>
    <scope>NUCLEOTIDE SEQUENCE [LARGE SCALE GENOMIC DNA]</scope>
    <source>
        <strain evidence="4">DSM 45627</strain>
    </source>
</reference>
<gene>
    <name evidence="3" type="ORF">SAMN05443575_3355</name>
</gene>
<keyword evidence="2" id="KW-0472">Membrane</keyword>
<evidence type="ECO:0000313" key="4">
    <source>
        <dbReference type="Proteomes" id="UP000186132"/>
    </source>
</evidence>
<dbReference type="AlphaFoldDB" id="A0A1M5QU25"/>
<feature type="transmembrane region" description="Helical" evidence="2">
    <location>
        <begin position="68"/>
        <end position="89"/>
    </location>
</feature>
<sequence>MTPNQTRDTFEDDLRAMLRARAEDVGAVPASTFAFERGGDEQHAPDVVTLAPRRERHRAARRTANRSPLLAAAAAVVAVLTAAGIVVAVHDSNGERTAPPAHTGTPTTTTPRPAPAVDRVTRSASLTWFAMDTPSGYTVASRESRPGYRSVALRKKGDDGTIAGDNGGSPYQTYVTVWDHLASGTVTGGRKVDLDGRTAYLGDVELQGEGGHEYPTLAFRSPRGRWVLVQGRTSATSTDAQLLAVARAVRPDETAPFPVPFRLSYAPPGSRVTETYADATGDYPTRLVLESRQTGSVVIFVGEKLDDVDGFDRYASVRRTVDGKPTYVVSRYAVAATLVGPRTVVGFQLAAPGSSDEITRAQRTALDRILAGVTWHAAQPVAAEQAVP</sequence>
<dbReference type="OrthoDB" id="4760555at2"/>
<evidence type="ECO:0000256" key="1">
    <source>
        <dbReference type="SAM" id="MobiDB-lite"/>
    </source>
</evidence>
<evidence type="ECO:0000313" key="3">
    <source>
        <dbReference type="EMBL" id="SHH17647.1"/>
    </source>
</evidence>
<evidence type="ECO:0000256" key="2">
    <source>
        <dbReference type="SAM" id="Phobius"/>
    </source>
</evidence>
<keyword evidence="4" id="KW-1185">Reference proteome</keyword>